<gene>
    <name evidence="2" type="ORF">PCASD_02629</name>
</gene>
<dbReference type="Gene3D" id="3.90.780.10">
    <property type="entry name" value="5'-Nucleotidase, C-terminal domain"/>
    <property type="match status" value="1"/>
</dbReference>
<reference evidence="2 3" key="1">
    <citation type="submission" date="2017-11" db="EMBL/GenBank/DDBJ databases">
        <title>De novo assembly and phasing of dikaryotic genomes from two isolates of Puccinia coronata f. sp. avenae, the causal agent of oat crown rust.</title>
        <authorList>
            <person name="Miller M.E."/>
            <person name="Zhang Y."/>
            <person name="Omidvar V."/>
            <person name="Sperschneider J."/>
            <person name="Schwessinger B."/>
            <person name="Raley C."/>
            <person name="Palmer J.M."/>
            <person name="Garnica D."/>
            <person name="Upadhyaya N."/>
            <person name="Rathjen J."/>
            <person name="Taylor J.M."/>
            <person name="Park R.F."/>
            <person name="Dodds P.N."/>
            <person name="Hirsch C.D."/>
            <person name="Kianian S.F."/>
            <person name="Figueroa M."/>
        </authorList>
    </citation>
    <scope>NUCLEOTIDE SEQUENCE [LARGE SCALE GENOMIC DNA]</scope>
    <source>
        <strain evidence="2">12SD80</strain>
    </source>
</reference>
<evidence type="ECO:0000313" key="2">
    <source>
        <dbReference type="EMBL" id="PLW47346.1"/>
    </source>
</evidence>
<name>A0A2N5VBQ1_9BASI</name>
<dbReference type="InterPro" id="IPR053828">
    <property type="entry name" value="Nucleosidase_C"/>
</dbReference>
<sequence>MDDDLSAQVDRTTLEAVALEPTIPQFKHSQECENLRKQFPPTNIFKKTGDMNTYPAHLLINLAVLILVNPFVCSACDGHHLHTRSQPHSTQPLDAPTRQLEWGDLNIIHTTDTHGWLLGHLKSESPEPNYSGDFGDFQSFVLRMKQKAKSRKVDLLIVDTGDLHDGNGLSDAEPLVHPGVPRGTTSGKFFAGVPYDILAIGNHELYDLTIAQSMHDNFAPVWKGSYLTSNANITTSGRSVPIGSRYRKFKTEQGRRVTAFGIIFDFTGNANGTIVQPPAQLVLEPWFKEAIRERPDVFLLAGHMGITDADWKIVFSTVRQLHPNVPIIILGGHLHIRDCMQLDDRSMSLASGRYMETIGWLSVKNMGDESKPEFSRRYLDPNRLTYAFHAGEKFDTQEGLNTTHGLTKAAADFNITYEYGVVPQSFFGYRVAPTAKNSLNYLFTGPGGVLESVIKNPARPHPPFIVINTGALRFDVLAGNFTANDQLITMPFANDFVYVPDVPRPIAEKLLDAINQGGAARNRGGSRRVRRNLERTDEVEKDEEYHLGQDVEDHYRRWLQLQSAHRRPAQSHLSKKEKEGENVLLERAIKKHQLPTFGYVTQDKCPGDGDDVIHQPLPSFDQPEYVATGLPPAADKVDVVFFSFITKFSLAALNTIASRSSGSRKYTPKDVLKYSDIKSSQVLGLYALQKWNSH</sequence>
<dbReference type="GO" id="GO:0016788">
    <property type="term" value="F:hydrolase activity, acting on ester bonds"/>
    <property type="evidence" value="ECO:0007669"/>
    <property type="project" value="InterPro"/>
</dbReference>
<dbReference type="EMBL" id="PGCI01000032">
    <property type="protein sequence ID" value="PLW47346.1"/>
    <property type="molecule type" value="Genomic_DNA"/>
</dbReference>
<dbReference type="Gene3D" id="3.60.21.10">
    <property type="match status" value="1"/>
</dbReference>
<dbReference type="AlphaFoldDB" id="A0A2N5VBQ1"/>
<evidence type="ECO:0000313" key="3">
    <source>
        <dbReference type="Proteomes" id="UP000235392"/>
    </source>
</evidence>
<dbReference type="InterPro" id="IPR014485">
    <property type="entry name" value="Pesterase_C1039"/>
</dbReference>
<dbReference type="InterPro" id="IPR006146">
    <property type="entry name" value="5'-Nucleotdase_CS"/>
</dbReference>
<dbReference type="PROSITE" id="PS00785">
    <property type="entry name" value="5_NUCLEOTIDASE_1"/>
    <property type="match status" value="1"/>
</dbReference>
<dbReference type="PANTHER" id="PTHR11575:SF22">
    <property type="entry name" value="ADL392WP"/>
    <property type="match status" value="1"/>
</dbReference>
<dbReference type="GO" id="GO:0000166">
    <property type="term" value="F:nucleotide binding"/>
    <property type="evidence" value="ECO:0007669"/>
    <property type="project" value="InterPro"/>
</dbReference>
<dbReference type="InterPro" id="IPR029052">
    <property type="entry name" value="Metallo-depent_PP-like"/>
</dbReference>
<dbReference type="InterPro" id="IPR006179">
    <property type="entry name" value="5_nucleotidase/apyrase"/>
</dbReference>
<dbReference type="InterPro" id="IPR036907">
    <property type="entry name" value="5'-Nucleotdase_C_sf"/>
</dbReference>
<dbReference type="PANTHER" id="PTHR11575">
    <property type="entry name" value="5'-NUCLEOTIDASE-RELATED"/>
    <property type="match status" value="1"/>
</dbReference>
<organism evidence="2 3">
    <name type="scientific">Puccinia coronata f. sp. avenae</name>
    <dbReference type="NCBI Taxonomy" id="200324"/>
    <lineage>
        <taxon>Eukaryota</taxon>
        <taxon>Fungi</taxon>
        <taxon>Dikarya</taxon>
        <taxon>Basidiomycota</taxon>
        <taxon>Pucciniomycotina</taxon>
        <taxon>Pucciniomycetes</taxon>
        <taxon>Pucciniales</taxon>
        <taxon>Pucciniaceae</taxon>
        <taxon>Puccinia</taxon>
    </lineage>
</organism>
<feature type="domain" description="Putative 5'-nucleotidase C-terminal" evidence="1">
    <location>
        <begin position="427"/>
        <end position="648"/>
    </location>
</feature>
<protein>
    <recommendedName>
        <fullName evidence="1">Putative 5'-nucleotidase C-terminal domain-containing protein</fullName>
    </recommendedName>
</protein>
<dbReference type="PIRSF" id="PIRSF017316">
    <property type="entry name" value="Pesterase_C1039"/>
    <property type="match status" value="1"/>
</dbReference>
<dbReference type="GO" id="GO:0046872">
    <property type="term" value="F:metal ion binding"/>
    <property type="evidence" value="ECO:0007669"/>
    <property type="project" value="InterPro"/>
</dbReference>
<dbReference type="FunFam" id="3.60.21.10:FF:000043">
    <property type="entry name" value="Ser/Thr protein phosphatase family"/>
    <property type="match status" value="1"/>
</dbReference>
<dbReference type="SUPFAM" id="SSF56300">
    <property type="entry name" value="Metallo-dependent phosphatases"/>
    <property type="match status" value="1"/>
</dbReference>
<dbReference type="SUPFAM" id="SSF55816">
    <property type="entry name" value="5'-nucleotidase (syn. UDP-sugar hydrolase), C-terminal domain"/>
    <property type="match status" value="1"/>
</dbReference>
<comment type="caution">
    <text evidence="2">The sequence shown here is derived from an EMBL/GenBank/DDBJ whole genome shotgun (WGS) entry which is preliminary data.</text>
</comment>
<dbReference type="GO" id="GO:0009166">
    <property type="term" value="P:nucleotide catabolic process"/>
    <property type="evidence" value="ECO:0007669"/>
    <property type="project" value="InterPro"/>
</dbReference>
<accession>A0A2N5VBQ1</accession>
<dbReference type="GO" id="GO:0005829">
    <property type="term" value="C:cytosol"/>
    <property type="evidence" value="ECO:0007669"/>
    <property type="project" value="TreeGrafter"/>
</dbReference>
<dbReference type="Proteomes" id="UP000235392">
    <property type="component" value="Unassembled WGS sequence"/>
</dbReference>
<evidence type="ECO:0000259" key="1">
    <source>
        <dbReference type="Pfam" id="PF21953"/>
    </source>
</evidence>
<dbReference type="Pfam" id="PF21953">
    <property type="entry name" value="NadN_nucleosid_C"/>
    <property type="match status" value="1"/>
</dbReference>
<dbReference type="InterPro" id="IPR041823">
    <property type="entry name" value="YHR202W_N"/>
</dbReference>
<proteinExistence type="predicted"/>
<dbReference type="CDD" id="cd07407">
    <property type="entry name" value="MPP_YHR202W_N"/>
    <property type="match status" value="1"/>
</dbReference>
<dbReference type="GO" id="GO:0005576">
    <property type="term" value="C:extracellular region"/>
    <property type="evidence" value="ECO:0007669"/>
    <property type="project" value="UniProtKB-ARBA"/>
</dbReference>